<evidence type="ECO:0000313" key="1">
    <source>
        <dbReference type="EMBL" id="SVC83876.1"/>
    </source>
</evidence>
<dbReference type="Gene3D" id="2.60.120.620">
    <property type="entry name" value="q2cbj1_9rhob like domain"/>
    <property type="match status" value="1"/>
</dbReference>
<accession>A0A382QEK4</accession>
<sequence length="177" mass="20326">MNLDNTLECSYPFKHWELSECLDNETLNEISFAQIPGGDRAYDGTRAADHTGKGVDGKLRLFVDKNNCQNFPNLTKLINKFQGSLASKISLLLDKNLSKSFVRLEIIGDKKGFWLKPHKDIPEKLMTMMIWANPNNEHENLGTDLYNEKFELVKTVKYHHNNGYFFSSGNDTWHGLE</sequence>
<feature type="non-terminal residue" evidence="1">
    <location>
        <position position="177"/>
    </location>
</feature>
<proteinExistence type="predicted"/>
<dbReference type="AlphaFoldDB" id="A0A382QEK4"/>
<dbReference type="EMBL" id="UINC01113926">
    <property type="protein sequence ID" value="SVC83876.1"/>
    <property type="molecule type" value="Genomic_DNA"/>
</dbReference>
<evidence type="ECO:0008006" key="2">
    <source>
        <dbReference type="Google" id="ProtNLM"/>
    </source>
</evidence>
<name>A0A382QEK4_9ZZZZ</name>
<protein>
    <recommendedName>
        <fullName evidence="2">Prolyl 4-hydroxylase alpha subunit Fe(2+) 2OG dioxygenase domain-containing protein</fullName>
    </recommendedName>
</protein>
<gene>
    <name evidence="1" type="ORF">METZ01_LOCUS336730</name>
</gene>
<organism evidence="1">
    <name type="scientific">marine metagenome</name>
    <dbReference type="NCBI Taxonomy" id="408172"/>
    <lineage>
        <taxon>unclassified sequences</taxon>
        <taxon>metagenomes</taxon>
        <taxon>ecological metagenomes</taxon>
    </lineage>
</organism>
<reference evidence="1" key="1">
    <citation type="submission" date="2018-05" db="EMBL/GenBank/DDBJ databases">
        <authorList>
            <person name="Lanie J.A."/>
            <person name="Ng W.-L."/>
            <person name="Kazmierczak K.M."/>
            <person name="Andrzejewski T.M."/>
            <person name="Davidsen T.M."/>
            <person name="Wayne K.J."/>
            <person name="Tettelin H."/>
            <person name="Glass J.I."/>
            <person name="Rusch D."/>
            <person name="Podicherti R."/>
            <person name="Tsui H.-C.T."/>
            <person name="Winkler M.E."/>
        </authorList>
    </citation>
    <scope>NUCLEOTIDE SEQUENCE</scope>
</reference>